<dbReference type="InParanoid" id="A0A1Y1U5L3"/>
<dbReference type="Proteomes" id="UP000193218">
    <property type="component" value="Unassembled WGS sequence"/>
</dbReference>
<proteinExistence type="predicted"/>
<dbReference type="GeneID" id="33560737"/>
<organism evidence="2 3">
    <name type="scientific">Kockovaella imperatae</name>
    <dbReference type="NCBI Taxonomy" id="4999"/>
    <lineage>
        <taxon>Eukaryota</taxon>
        <taxon>Fungi</taxon>
        <taxon>Dikarya</taxon>
        <taxon>Basidiomycota</taxon>
        <taxon>Agaricomycotina</taxon>
        <taxon>Tremellomycetes</taxon>
        <taxon>Tremellales</taxon>
        <taxon>Cuniculitremaceae</taxon>
        <taxon>Kockovaella</taxon>
    </lineage>
</organism>
<feature type="chain" id="PRO_5012146635" evidence="1">
    <location>
        <begin position="26"/>
        <end position="102"/>
    </location>
</feature>
<evidence type="ECO:0000313" key="2">
    <source>
        <dbReference type="EMBL" id="ORX33320.1"/>
    </source>
</evidence>
<evidence type="ECO:0000313" key="3">
    <source>
        <dbReference type="Proteomes" id="UP000193218"/>
    </source>
</evidence>
<gene>
    <name evidence="2" type="ORF">BD324DRAFT_668903</name>
</gene>
<sequence>MTTLKSAWLFPCLQRTLLLLATVDTTPTSLQPAMSQSHQPIFIQHGLGLDEPTPREWIRDGKAVIFTVHLVSEKSRLPSRYISSLRIGNKTEVGQRSATKLC</sequence>
<evidence type="ECO:0000256" key="1">
    <source>
        <dbReference type="SAM" id="SignalP"/>
    </source>
</evidence>
<keyword evidence="1" id="KW-0732">Signal</keyword>
<keyword evidence="3" id="KW-1185">Reference proteome</keyword>
<accession>A0A1Y1U5L3</accession>
<comment type="caution">
    <text evidence="2">The sequence shown here is derived from an EMBL/GenBank/DDBJ whole genome shotgun (WGS) entry which is preliminary data.</text>
</comment>
<dbReference type="RefSeq" id="XP_021867671.1">
    <property type="nucleotide sequence ID" value="XM_022018928.1"/>
</dbReference>
<feature type="signal peptide" evidence="1">
    <location>
        <begin position="1"/>
        <end position="25"/>
    </location>
</feature>
<reference evidence="2 3" key="1">
    <citation type="submission" date="2017-03" db="EMBL/GenBank/DDBJ databases">
        <title>Widespread Adenine N6-methylation of Active Genes in Fungi.</title>
        <authorList>
            <consortium name="DOE Joint Genome Institute"/>
            <person name="Mondo S.J."/>
            <person name="Dannebaum R.O."/>
            <person name="Kuo R.C."/>
            <person name="Louie K.B."/>
            <person name="Bewick A.J."/>
            <person name="Labutti K."/>
            <person name="Haridas S."/>
            <person name="Kuo A."/>
            <person name="Salamov A."/>
            <person name="Ahrendt S.R."/>
            <person name="Lau R."/>
            <person name="Bowen B.P."/>
            <person name="Lipzen A."/>
            <person name="Sullivan W."/>
            <person name="Andreopoulos W.B."/>
            <person name="Clum A."/>
            <person name="Lindquist E."/>
            <person name="Daum C."/>
            <person name="Northen T.R."/>
            <person name="Ramamoorthy G."/>
            <person name="Schmitz R.J."/>
            <person name="Gryganskyi A."/>
            <person name="Culley D."/>
            <person name="Magnuson J."/>
            <person name="James T.Y."/>
            <person name="O'Malley M.A."/>
            <person name="Stajich J.E."/>
            <person name="Spatafora J.W."/>
            <person name="Visel A."/>
            <person name="Grigoriev I.V."/>
        </authorList>
    </citation>
    <scope>NUCLEOTIDE SEQUENCE [LARGE SCALE GENOMIC DNA]</scope>
    <source>
        <strain evidence="2 3">NRRL Y-17943</strain>
    </source>
</reference>
<dbReference type="EMBL" id="NBSH01000026">
    <property type="protein sequence ID" value="ORX33320.1"/>
    <property type="molecule type" value="Genomic_DNA"/>
</dbReference>
<protein>
    <submittedName>
        <fullName evidence="2">Uncharacterized protein</fullName>
    </submittedName>
</protein>
<dbReference type="AlphaFoldDB" id="A0A1Y1U5L3"/>
<name>A0A1Y1U5L3_9TREE</name>